<reference evidence="3" key="1">
    <citation type="journal article" date="2023" name="Commun. Biol.">
        <title>Genome analysis of Parmales, the sister group of diatoms, reveals the evolutionary specialization of diatoms from phago-mixotrophs to photoautotrophs.</title>
        <authorList>
            <person name="Ban H."/>
            <person name="Sato S."/>
            <person name="Yoshikawa S."/>
            <person name="Yamada K."/>
            <person name="Nakamura Y."/>
            <person name="Ichinomiya M."/>
            <person name="Sato N."/>
            <person name="Blanc-Mathieu R."/>
            <person name="Endo H."/>
            <person name="Kuwata A."/>
            <person name="Ogata H."/>
        </authorList>
    </citation>
    <scope>NUCLEOTIDE SEQUENCE [LARGE SCALE GENOMIC DNA]</scope>
</reference>
<gene>
    <name evidence="2" type="ORF">TrCOL_g2329</name>
</gene>
<evidence type="ECO:0000313" key="3">
    <source>
        <dbReference type="Proteomes" id="UP001165065"/>
    </source>
</evidence>
<dbReference type="OrthoDB" id="10344629at2759"/>
<name>A0A9W7G5C2_9STRA</name>
<comment type="caution">
    <text evidence="2">The sequence shown here is derived from an EMBL/GenBank/DDBJ whole genome shotgun (WGS) entry which is preliminary data.</text>
</comment>
<organism evidence="2 3">
    <name type="scientific">Triparma columacea</name>
    <dbReference type="NCBI Taxonomy" id="722753"/>
    <lineage>
        <taxon>Eukaryota</taxon>
        <taxon>Sar</taxon>
        <taxon>Stramenopiles</taxon>
        <taxon>Ochrophyta</taxon>
        <taxon>Bolidophyceae</taxon>
        <taxon>Parmales</taxon>
        <taxon>Triparmaceae</taxon>
        <taxon>Triparma</taxon>
    </lineage>
</organism>
<accession>A0A9W7G5C2</accession>
<feature type="region of interest" description="Disordered" evidence="1">
    <location>
        <begin position="177"/>
        <end position="206"/>
    </location>
</feature>
<dbReference type="EMBL" id="BRYA01000026">
    <property type="protein sequence ID" value="GMI33066.1"/>
    <property type="molecule type" value="Genomic_DNA"/>
</dbReference>
<evidence type="ECO:0000256" key="1">
    <source>
        <dbReference type="SAM" id="MobiDB-lite"/>
    </source>
</evidence>
<sequence>MILGGRRRTRLVPERGDRGHTSSARPSSAMRGGVKQRPLSAGGAGGGGARPTSAASYDAIDSARTSGLSHFDPMFRGSLKKRPQSAAALPNAISKMEIRDMFMKKEAQREVRHHTALFGPELARLEREIEQEARRAAEEGEGKDDIDTVRGIRRTRGTRGRGEMIFHKNVGVTGNNIGALRNHGTRSRGVSIGHPEADVDEEGEKSAWERVERERMDEFDRSMRALTKGPRVKVGEEKVVGVPLSFNEKKKPGFMRSKGADDYFDEESTVEYEETESYKERVQGLCVVDQMRKAHDINEKRKMMIERDGKVAYRQSFRDKMKDAHAVHRYRESMQNEKSKFESLGLLCETRLKECIAHTSLVEELPDEYRMAVVCDILLKLTPVFGRYDALITVLVKEIMRGVYEDFDEVYEGEETEIDVLINLGRPYFHSLRKLKDEHTLAVHMLENMKTKTGYMETSLAKGQKAITSVLRLWNNDTLEQVFRAWKKCLTEKSVSRHYTEIMFKKARLKIWFHGWRFRILRKLAKGVSDGGDKKTTRAMVKMIKLCRRYVDEGEDSGKLKRSMVSTFKDMQTGGIHGFDLVEKKEDKEEESEYEKGGGIEEEGGEGEEKGAFEEVEEVQTEHIHRQHGENMMQKKKRIRQNFKYHVDNARKQRAEKHVYGMMHKENSASHMIIGIHQQYKSSTSMAWAYMFMQTILADNASLEKKIKELQFMVSELKEKVERKDYLDIEEETINRFKDAKSGVEHFIDFVLEKDQMMTIHEDPSMELLKAAATRTNRDPLNKNLWGKNGQ</sequence>
<keyword evidence="3" id="KW-1185">Reference proteome</keyword>
<proteinExistence type="predicted"/>
<evidence type="ECO:0000313" key="2">
    <source>
        <dbReference type="EMBL" id="GMI33066.1"/>
    </source>
</evidence>
<feature type="region of interest" description="Disordered" evidence="1">
    <location>
        <begin position="1"/>
        <end position="88"/>
    </location>
</feature>
<protein>
    <submittedName>
        <fullName evidence="2">Uncharacterized protein</fullName>
    </submittedName>
</protein>
<dbReference type="Proteomes" id="UP001165065">
    <property type="component" value="Unassembled WGS sequence"/>
</dbReference>
<feature type="region of interest" description="Disordered" evidence="1">
    <location>
        <begin position="585"/>
        <end position="612"/>
    </location>
</feature>
<feature type="compositionally biased region" description="Basic and acidic residues" evidence="1">
    <location>
        <begin position="11"/>
        <end position="20"/>
    </location>
</feature>
<dbReference type="AlphaFoldDB" id="A0A9W7G5C2"/>
<feature type="compositionally biased region" description="Basic residues" evidence="1">
    <location>
        <begin position="1"/>
        <end position="10"/>
    </location>
</feature>